<organism evidence="5 6">
    <name type="scientific">Paenibacillus agilis</name>
    <dbReference type="NCBI Taxonomy" id="3020863"/>
    <lineage>
        <taxon>Bacteria</taxon>
        <taxon>Bacillati</taxon>
        <taxon>Bacillota</taxon>
        <taxon>Bacilli</taxon>
        <taxon>Bacillales</taxon>
        <taxon>Paenibacillaceae</taxon>
        <taxon>Paenibacillus</taxon>
    </lineage>
</organism>
<sequence length="180" mass="20098">MISFLLVLFCLLSLLSIVWTSWRNGISPMPSSAPLRRAVANEVNRLRGSGLIVEAGSGWGTLGIHLAKYCKDWRVIGIENSPIPLRVSQLQARFSLGRSSKSRAAFQKGNIYTWSYADADIVVCYLYPGAMQQLGSILHRGLRPGTCVISVCFAIPNWTPEKVVVCRDLYRTKVYVYKVE</sequence>
<dbReference type="SUPFAM" id="SSF53335">
    <property type="entry name" value="S-adenosyl-L-methionine-dependent methyltransferases"/>
    <property type="match status" value="1"/>
</dbReference>
<dbReference type="Proteomes" id="UP000318102">
    <property type="component" value="Unassembled WGS sequence"/>
</dbReference>
<dbReference type="GO" id="GO:0032259">
    <property type="term" value="P:methylation"/>
    <property type="evidence" value="ECO:0007669"/>
    <property type="project" value="UniProtKB-KW"/>
</dbReference>
<reference evidence="5 6" key="1">
    <citation type="submission" date="2019-07" db="EMBL/GenBank/DDBJ databases">
        <authorList>
            <person name="Kim J."/>
        </authorList>
    </citation>
    <scope>NUCLEOTIDE SEQUENCE [LARGE SCALE GENOMIC DNA]</scope>
    <source>
        <strain evidence="5 6">N4</strain>
    </source>
</reference>
<dbReference type="CDD" id="cd02440">
    <property type="entry name" value="AdoMet_MTases"/>
    <property type="match status" value="1"/>
</dbReference>
<keyword evidence="2" id="KW-0808">Transferase</keyword>
<dbReference type="GO" id="GO:0016279">
    <property type="term" value="F:protein-lysine N-methyltransferase activity"/>
    <property type="evidence" value="ECO:0007669"/>
    <property type="project" value="InterPro"/>
</dbReference>
<dbReference type="AlphaFoldDB" id="A0A559J3H3"/>
<dbReference type="PANTHER" id="PTHR13610:SF9">
    <property type="entry name" value="FI06469P"/>
    <property type="match status" value="1"/>
</dbReference>
<feature type="domain" description="Methyltransferase" evidence="4">
    <location>
        <begin position="52"/>
        <end position="145"/>
    </location>
</feature>
<evidence type="ECO:0000256" key="2">
    <source>
        <dbReference type="ARBA" id="ARBA00022679"/>
    </source>
</evidence>
<gene>
    <name evidence="5" type="ORF">FPZ44_16065</name>
</gene>
<name>A0A559J3H3_9BACL</name>
<dbReference type="PANTHER" id="PTHR13610">
    <property type="entry name" value="METHYLTRANSFERASE DOMAIN-CONTAINING PROTEIN"/>
    <property type="match status" value="1"/>
</dbReference>
<keyword evidence="6" id="KW-1185">Reference proteome</keyword>
<keyword evidence="3" id="KW-0949">S-adenosyl-L-methionine</keyword>
<dbReference type="InterPro" id="IPR026170">
    <property type="entry name" value="FAM173A/B"/>
</dbReference>
<dbReference type="Pfam" id="PF13649">
    <property type="entry name" value="Methyltransf_25"/>
    <property type="match status" value="1"/>
</dbReference>
<dbReference type="Gene3D" id="3.40.50.150">
    <property type="entry name" value="Vaccinia Virus protein VP39"/>
    <property type="match status" value="1"/>
</dbReference>
<dbReference type="InterPro" id="IPR041698">
    <property type="entry name" value="Methyltransf_25"/>
</dbReference>
<evidence type="ECO:0000313" key="5">
    <source>
        <dbReference type="EMBL" id="TVX94435.1"/>
    </source>
</evidence>
<comment type="caution">
    <text evidence="5">The sequence shown here is derived from an EMBL/GenBank/DDBJ whole genome shotgun (WGS) entry which is preliminary data.</text>
</comment>
<evidence type="ECO:0000313" key="6">
    <source>
        <dbReference type="Proteomes" id="UP000318102"/>
    </source>
</evidence>
<dbReference type="EMBL" id="VNJK01000001">
    <property type="protein sequence ID" value="TVX94435.1"/>
    <property type="molecule type" value="Genomic_DNA"/>
</dbReference>
<evidence type="ECO:0000256" key="1">
    <source>
        <dbReference type="ARBA" id="ARBA00022603"/>
    </source>
</evidence>
<accession>A0A559J3H3</accession>
<protein>
    <submittedName>
        <fullName evidence="5">Class I SAM-dependent methyltransferase</fullName>
    </submittedName>
</protein>
<keyword evidence="1 5" id="KW-0489">Methyltransferase</keyword>
<proteinExistence type="predicted"/>
<dbReference type="OrthoDB" id="5510758at2"/>
<evidence type="ECO:0000259" key="4">
    <source>
        <dbReference type="Pfam" id="PF13649"/>
    </source>
</evidence>
<evidence type="ECO:0000256" key="3">
    <source>
        <dbReference type="ARBA" id="ARBA00022691"/>
    </source>
</evidence>
<dbReference type="InterPro" id="IPR029063">
    <property type="entry name" value="SAM-dependent_MTases_sf"/>
</dbReference>